<proteinExistence type="predicted"/>
<dbReference type="EMBL" id="QOKY01000214">
    <property type="protein sequence ID" value="RMZ52122.1"/>
    <property type="molecule type" value="Genomic_DNA"/>
</dbReference>
<reference evidence="2" key="1">
    <citation type="journal article" date="2018" name="Algal Res.">
        <title>Characterization of plant carbon substrate utilization by Auxenochlorella protothecoides.</title>
        <authorList>
            <person name="Vogler B.W."/>
            <person name="Starkenburg S.R."/>
            <person name="Sudasinghe N."/>
            <person name="Schambach J.Y."/>
            <person name="Rollin J.A."/>
            <person name="Pattathil S."/>
            <person name="Barry A.N."/>
        </authorList>
    </citation>
    <scope>NUCLEOTIDE SEQUENCE [LARGE SCALE GENOMIC DNA]</scope>
    <source>
        <strain evidence="2">UTEX 25</strain>
    </source>
</reference>
<gene>
    <name evidence="1" type="ORF">APUTEX25_003609</name>
</gene>
<evidence type="ECO:0000313" key="2">
    <source>
        <dbReference type="Proteomes" id="UP000279271"/>
    </source>
</evidence>
<organism evidence="1 2">
    <name type="scientific">Auxenochlorella protothecoides</name>
    <name type="common">Green microalga</name>
    <name type="synonym">Chlorella protothecoides</name>
    <dbReference type="NCBI Taxonomy" id="3075"/>
    <lineage>
        <taxon>Eukaryota</taxon>
        <taxon>Viridiplantae</taxon>
        <taxon>Chlorophyta</taxon>
        <taxon>core chlorophytes</taxon>
        <taxon>Trebouxiophyceae</taxon>
        <taxon>Chlorellales</taxon>
        <taxon>Chlorellaceae</taxon>
        <taxon>Auxenochlorella</taxon>
    </lineage>
</organism>
<evidence type="ECO:0000313" key="1">
    <source>
        <dbReference type="EMBL" id="RMZ52122.1"/>
    </source>
</evidence>
<sequence>MEGGSASVAAPVPRTAVMVKGPTKGAASLRPLGATSLRCALLSKTRSPALKAWAWRVRLACVAMRALYLAMVARMRSRVCYSCAARSGPTVMPGVAG</sequence>
<comment type="caution">
    <text evidence="1">The sequence shown here is derived from an EMBL/GenBank/DDBJ whole genome shotgun (WGS) entry which is preliminary data.</text>
</comment>
<name>A0A3M7KRU6_AUXPR</name>
<protein>
    <submittedName>
        <fullName evidence="1">Uncharacterized protein</fullName>
    </submittedName>
</protein>
<dbReference type="Proteomes" id="UP000279271">
    <property type="component" value="Unassembled WGS sequence"/>
</dbReference>
<dbReference type="AlphaFoldDB" id="A0A3M7KRU6"/>
<accession>A0A3M7KRU6</accession>